<reference evidence="2" key="1">
    <citation type="submission" date="2010-05" db="EMBL/GenBank/DDBJ databases">
        <authorList>
            <person name="Genoscope - CEA"/>
        </authorList>
    </citation>
    <scope>NUCLEOTIDE SEQUENCE</scope>
</reference>
<feature type="transmembrane region" description="Helical" evidence="1">
    <location>
        <begin position="192"/>
        <end position="211"/>
    </location>
</feature>
<feature type="transmembrane region" description="Helical" evidence="1">
    <location>
        <begin position="223"/>
        <end position="240"/>
    </location>
</feature>
<keyword evidence="1" id="KW-0812">Transmembrane</keyword>
<dbReference type="AlphaFoldDB" id="F4MMB2"/>
<keyword evidence="1" id="KW-1133">Transmembrane helix</keyword>
<protein>
    <submittedName>
        <fullName evidence="2">ZIP Zinc transporter family protein</fullName>
    </submittedName>
</protein>
<feature type="transmembrane region" description="Helical" evidence="1">
    <location>
        <begin position="163"/>
        <end position="180"/>
    </location>
</feature>
<name>F4MMB2_9BACT</name>
<proteinExistence type="predicted"/>
<organism evidence="2">
    <name type="scientific">uncultured Flavobacteriia bacterium</name>
    <dbReference type="NCBI Taxonomy" id="212695"/>
    <lineage>
        <taxon>Bacteria</taxon>
        <taxon>Pseudomonadati</taxon>
        <taxon>Bacteroidota</taxon>
        <taxon>Flavobacteriia</taxon>
        <taxon>environmental samples</taxon>
    </lineage>
</organism>
<keyword evidence="1" id="KW-0472">Membrane</keyword>
<feature type="transmembrane region" description="Helical" evidence="1">
    <location>
        <begin position="6"/>
        <end position="27"/>
    </location>
</feature>
<evidence type="ECO:0000256" key="1">
    <source>
        <dbReference type="SAM" id="Phobius"/>
    </source>
</evidence>
<dbReference type="EMBL" id="FQ032815">
    <property type="protein sequence ID" value="CBL87280.1"/>
    <property type="molecule type" value="Genomic_DNA"/>
</dbReference>
<gene>
    <name evidence="2" type="ORF">S3_933_0021</name>
</gene>
<accession>F4MMB2</accession>
<sequence length="241" mass="27122">MDSIVTQILLFGITFLSGCVFLFVNLNKERSLKILLSFSGAFLFGLTILHFLPELFHDYKPSYGLFVLIGFSIQLVLEFMTQGIDHGHYHKSHNEKIKSTALIGLFLHALFEATPLAEGHAHHGGDEHFHDYFFTGLILHKLPVAIVFGSMLNHYIGKKLKSFLILGLFSLMAPLGLLLSEEIMFFQTYHQYFMAIVIGIFLYISTTILFEISENHGFNLSKFVSIIIGFGIAASTSLLLL</sequence>
<evidence type="ECO:0000313" key="2">
    <source>
        <dbReference type="EMBL" id="CBL87280.1"/>
    </source>
</evidence>
<reference evidence="2" key="2">
    <citation type="journal article" date="2012" name="Environ. Microbiol.">
        <title>Genomic content of uncultured Bacteroidetes from contrasting oceanic provinces in the North Atlantic Ocean.</title>
        <authorList>
            <person name="Gomez-Pereira P.R."/>
            <person name="Schuler M."/>
            <person name="Fuchs B.M."/>
            <person name="Bennke C."/>
            <person name="Teeling H."/>
            <person name="Waldmann J."/>
            <person name="Richter M."/>
            <person name="Barbe V."/>
            <person name="Bataille E."/>
            <person name="Glockner F.O."/>
            <person name="Amann R."/>
        </authorList>
    </citation>
    <scope>NUCLEOTIDE SEQUENCE</scope>
</reference>
<feature type="transmembrane region" description="Helical" evidence="1">
    <location>
        <begin position="34"/>
        <end position="51"/>
    </location>
</feature>
<feature type="transmembrane region" description="Helical" evidence="1">
    <location>
        <begin position="63"/>
        <end position="80"/>
    </location>
</feature>
<feature type="transmembrane region" description="Helical" evidence="1">
    <location>
        <begin position="100"/>
        <end position="117"/>
    </location>
</feature>
<feature type="transmembrane region" description="Helical" evidence="1">
    <location>
        <begin position="137"/>
        <end position="156"/>
    </location>
</feature>